<dbReference type="InterPro" id="IPR039366">
    <property type="entry name" value="Pilotin"/>
</dbReference>
<evidence type="ECO:0000313" key="4">
    <source>
        <dbReference type="Proteomes" id="UP000663852"/>
    </source>
</evidence>
<evidence type="ECO:0000313" key="3">
    <source>
        <dbReference type="Proteomes" id="UP000663828"/>
    </source>
</evidence>
<dbReference type="Proteomes" id="UP000663852">
    <property type="component" value="Unassembled WGS sequence"/>
</dbReference>
<proteinExistence type="predicted"/>
<dbReference type="Pfam" id="PF09619">
    <property type="entry name" value="YscW"/>
    <property type="match status" value="1"/>
</dbReference>
<dbReference type="Proteomes" id="UP000663828">
    <property type="component" value="Unassembled WGS sequence"/>
</dbReference>
<dbReference type="EMBL" id="CAJNOR010000269">
    <property type="protein sequence ID" value="CAF0861690.1"/>
    <property type="molecule type" value="Genomic_DNA"/>
</dbReference>
<reference evidence="2" key="1">
    <citation type="submission" date="2021-02" db="EMBL/GenBank/DDBJ databases">
        <authorList>
            <person name="Nowell W R."/>
        </authorList>
    </citation>
    <scope>NUCLEOTIDE SEQUENCE</scope>
</reference>
<keyword evidence="3" id="KW-1185">Reference proteome</keyword>
<evidence type="ECO:0000313" key="2">
    <source>
        <dbReference type="EMBL" id="CAF1186985.1"/>
    </source>
</evidence>
<gene>
    <name evidence="2" type="ORF">EDS130_LOCUS24581</name>
    <name evidence="1" type="ORF">XAT740_LOCUS6021</name>
</gene>
<dbReference type="AlphaFoldDB" id="A0A814VEC3"/>
<comment type="caution">
    <text evidence="2">The sequence shown here is derived from an EMBL/GenBank/DDBJ whole genome shotgun (WGS) entry which is preliminary data.</text>
</comment>
<protein>
    <submittedName>
        <fullName evidence="2">Uncharacterized protein</fullName>
    </submittedName>
</protein>
<dbReference type="OrthoDB" id="10013825at2759"/>
<name>A0A814VEC3_ADIRI</name>
<accession>A0A814VEC3</accession>
<organism evidence="2 4">
    <name type="scientific">Adineta ricciae</name>
    <name type="common">Rotifer</name>
    <dbReference type="NCBI Taxonomy" id="249248"/>
    <lineage>
        <taxon>Eukaryota</taxon>
        <taxon>Metazoa</taxon>
        <taxon>Spiralia</taxon>
        <taxon>Gnathifera</taxon>
        <taxon>Rotifera</taxon>
        <taxon>Eurotatoria</taxon>
        <taxon>Bdelloidea</taxon>
        <taxon>Adinetida</taxon>
        <taxon>Adinetidae</taxon>
        <taxon>Adineta</taxon>
    </lineage>
</organism>
<dbReference type="EMBL" id="CAJNOJ010000140">
    <property type="protein sequence ID" value="CAF1186985.1"/>
    <property type="molecule type" value="Genomic_DNA"/>
</dbReference>
<sequence length="109" mass="11842">MASTPISGQITSNDSSHVFEGGEKVQVSAVDASRMDAPSVTLGEQEIILKQGQTFPIDFQFSYDKSRAGQGYGGLCMQARITSKSLRLIYINDTRTPLVENVTINVVKT</sequence>
<evidence type="ECO:0000313" key="1">
    <source>
        <dbReference type="EMBL" id="CAF0861690.1"/>
    </source>
</evidence>